<dbReference type="SUPFAM" id="SSF63867">
    <property type="entry name" value="MoeA C-terminal domain-like"/>
    <property type="match status" value="1"/>
</dbReference>
<name>A0ABT8ZUL5_9SPHN</name>
<accession>A0ABT8ZUL5</accession>
<evidence type="ECO:0000313" key="2">
    <source>
        <dbReference type="Proteomes" id="UP001176471"/>
    </source>
</evidence>
<dbReference type="InterPro" id="IPR036688">
    <property type="entry name" value="MoeA_C_domain_IV_sf"/>
</dbReference>
<sequence>TPLPYRSGTSFLAWAIVNNNQPVPDVFSKMTKIAASGRLGLAGPMPEPGNRTTFVRASMAEYGLVPLDQQDSAAQAALAAADWLVRSDPGDAHLPASGTVRALRF</sequence>
<reference evidence="1" key="1">
    <citation type="submission" date="2023-07" db="EMBL/GenBank/DDBJ databases">
        <title>Bacterial whole genome sequence for Sphingobium sp. HBC34.</title>
        <authorList>
            <person name="Le V."/>
            <person name="Ko S.-R."/>
            <person name="Ahn C.-Y."/>
            <person name="Oh H.-M."/>
        </authorList>
    </citation>
    <scope>NUCLEOTIDE SEQUENCE</scope>
    <source>
        <strain evidence="1">HBC34</strain>
    </source>
</reference>
<comment type="caution">
    <text evidence="1">The sequence shown here is derived from an EMBL/GenBank/DDBJ whole genome shotgun (WGS) entry which is preliminary data.</text>
</comment>
<organism evidence="1 2">
    <name type="scientific">Sphingobium cyanobacteriorum</name>
    <dbReference type="NCBI Taxonomy" id="3063954"/>
    <lineage>
        <taxon>Bacteria</taxon>
        <taxon>Pseudomonadati</taxon>
        <taxon>Pseudomonadota</taxon>
        <taxon>Alphaproteobacteria</taxon>
        <taxon>Sphingomonadales</taxon>
        <taxon>Sphingomonadaceae</taxon>
        <taxon>Sphingobium</taxon>
    </lineage>
</organism>
<dbReference type="Proteomes" id="UP001176471">
    <property type="component" value="Unassembled WGS sequence"/>
</dbReference>
<keyword evidence="2" id="KW-1185">Reference proteome</keyword>
<evidence type="ECO:0000313" key="1">
    <source>
        <dbReference type="EMBL" id="MDO7837639.1"/>
    </source>
</evidence>
<dbReference type="EMBL" id="JAUQOM010000064">
    <property type="protein sequence ID" value="MDO7837639.1"/>
    <property type="molecule type" value="Genomic_DNA"/>
</dbReference>
<proteinExistence type="predicted"/>
<feature type="non-terminal residue" evidence="1">
    <location>
        <position position="1"/>
    </location>
</feature>
<gene>
    <name evidence="1" type="ORF">Q4610_21655</name>
</gene>
<protein>
    <submittedName>
        <fullName evidence="1">Uncharacterized protein</fullName>
    </submittedName>
</protein>